<protein>
    <recommendedName>
        <fullName evidence="2">DNA-directed DNA polymerase</fullName>
        <ecNumber evidence="2">2.7.7.7</ecNumber>
    </recommendedName>
</protein>
<dbReference type="InterPro" id="IPR012763">
    <property type="entry name" value="DNA_pol_III_sug/sutau_N"/>
</dbReference>
<dbReference type="PANTHER" id="PTHR11669:SF0">
    <property type="entry name" value="PROTEIN STICHEL-LIKE 2"/>
    <property type="match status" value="1"/>
</dbReference>
<dbReference type="RefSeq" id="WP_153862855.1">
    <property type="nucleotide sequence ID" value="NZ_WJQS01000001.1"/>
</dbReference>
<evidence type="ECO:0000313" key="11">
    <source>
        <dbReference type="EMBL" id="MRI84309.1"/>
    </source>
</evidence>
<dbReference type="GO" id="GO:0005524">
    <property type="term" value="F:ATP binding"/>
    <property type="evidence" value="ECO:0007669"/>
    <property type="project" value="UniProtKB-KW"/>
</dbReference>
<keyword evidence="12" id="KW-1185">Reference proteome</keyword>
<evidence type="ECO:0000256" key="5">
    <source>
        <dbReference type="ARBA" id="ARBA00022833"/>
    </source>
</evidence>
<dbReference type="EMBL" id="WJQS01000001">
    <property type="protein sequence ID" value="MRI84309.1"/>
    <property type="molecule type" value="Genomic_DNA"/>
</dbReference>
<dbReference type="InterPro" id="IPR008921">
    <property type="entry name" value="DNA_pol3_clamp-load_cplx_C"/>
</dbReference>
<evidence type="ECO:0000256" key="1">
    <source>
        <dbReference type="ARBA" id="ARBA00006360"/>
    </source>
</evidence>
<reference evidence="11 12" key="1">
    <citation type="submission" date="2019-11" db="EMBL/GenBank/DDBJ databases">
        <title>Characterisation of Fundicoccus ignavus gen. nov. sp. nov., a novel genus of the family Aerococcaceae isolated from bulk tank milk.</title>
        <authorList>
            <person name="Siebert A."/>
            <person name="Huptas C."/>
            <person name="Wenning M."/>
            <person name="Scherer S."/>
            <person name="Doll E.V."/>
        </authorList>
    </citation>
    <scope>NUCLEOTIDE SEQUENCE [LARGE SCALE GENOMIC DNA]</scope>
    <source>
        <strain evidence="11 12">WS4759</strain>
    </source>
</reference>
<feature type="compositionally biased region" description="Basic and acidic residues" evidence="9">
    <location>
        <begin position="405"/>
        <end position="419"/>
    </location>
</feature>
<sequence>MSYQALYRVWRPQNFDQLVGQSMIADTLKNAIKNEQLSHAYLFTGPRGTGKTSAAKILSKAVNCPHQVDGNPCNECEICQGITAGQVADVIEIDAASNNGVEEIRDLRDKVRYAPTQAAYKVYIIDEVHMLTTGAFNALLKTLEEPPAQVLFILATTEPHKIPATIMSRTQRFDFQRLRDRDIIAHMSHILDEYQVDYEEEALAIIARASNGGMRDSLSLLDQSLSFNNEEVTVATALQVSGSFDQITYVQYIVALYQREVEVALGILEEQLQAGKQASRFIEELILFSRDVLLTMHSSANKTLLSEAELQPLLDVVPASFYYTLIDGLNEAQNQMRFSNQPDLYLEVMTVQLVEQPSLQVTAGAGGSAGTPADDASVQALRQKIAELEEQLSQVFQQLKGQETKLDDLSRQSPSDRLKVAPLNEGDSAGKQVAAKKEEPLVPRPRPKSPGTAYRLRLQEVYNVLNVATRQHIVSMKQHWPVILNELTPQQRARLIGTQPLAAGPNHTLISFDNRQMCGLVQNDPMLKQMLENIASEKMGESTKLAFILASEWPQERQNYKLLHDRNGGQPVVIEDTEEEQEEEQEVQVVAEQTTSEAMTVDNHSAVKESAAENTQVSESDSVKQSDTQVASSETAQAEQPQTSETREESSTNTDSTVVTEETQTVPTMRAATENIVQAAHNAFEAQQTAQANDETRAIEAEFGPADESPTNFVDPSLEANDPEAGQQFAMPPEGHPAFANRETDTPETEDAVPLVISKALELFGSDRVNIIHEEPPTE</sequence>
<dbReference type="InterPro" id="IPR001270">
    <property type="entry name" value="ClpA/B"/>
</dbReference>
<evidence type="ECO:0000256" key="8">
    <source>
        <dbReference type="ARBA" id="ARBA00049244"/>
    </source>
</evidence>
<dbReference type="SMART" id="SM00382">
    <property type="entry name" value="AAA"/>
    <property type="match status" value="1"/>
</dbReference>
<comment type="similarity">
    <text evidence="1">Belongs to the DnaX/STICHEL family.</text>
</comment>
<dbReference type="NCBIfam" id="TIGR02397">
    <property type="entry name" value="dnaX_nterm"/>
    <property type="match status" value="1"/>
</dbReference>
<dbReference type="GO" id="GO:0006261">
    <property type="term" value="P:DNA-templated DNA replication"/>
    <property type="evidence" value="ECO:0007669"/>
    <property type="project" value="TreeGrafter"/>
</dbReference>
<dbReference type="PANTHER" id="PTHR11669">
    <property type="entry name" value="REPLICATION FACTOR C / DNA POLYMERASE III GAMMA-TAU SUBUNIT"/>
    <property type="match status" value="1"/>
</dbReference>
<keyword evidence="7" id="KW-0239">DNA-directed DNA polymerase</keyword>
<feature type="domain" description="AAA+ ATPase" evidence="10">
    <location>
        <begin position="37"/>
        <end position="179"/>
    </location>
</feature>
<dbReference type="InterPro" id="IPR045085">
    <property type="entry name" value="HLD_clamp_pol_III_gamma_tau"/>
</dbReference>
<keyword evidence="11" id="KW-0808">Transferase</keyword>
<feature type="compositionally biased region" description="Acidic residues" evidence="9">
    <location>
        <begin position="577"/>
        <end position="586"/>
    </location>
</feature>
<dbReference type="Pfam" id="PF22608">
    <property type="entry name" value="DNAX_ATPase_lid"/>
    <property type="match status" value="1"/>
</dbReference>
<dbReference type="Proteomes" id="UP000430975">
    <property type="component" value="Unassembled WGS sequence"/>
</dbReference>
<name>A0A6I2GG54_9LACT</name>
<dbReference type="CDD" id="cd00009">
    <property type="entry name" value="AAA"/>
    <property type="match status" value="1"/>
</dbReference>
<feature type="region of interest" description="Disordered" evidence="9">
    <location>
        <begin position="577"/>
        <end position="668"/>
    </location>
</feature>
<proteinExistence type="inferred from homology"/>
<evidence type="ECO:0000256" key="4">
    <source>
        <dbReference type="ARBA" id="ARBA00022741"/>
    </source>
</evidence>
<feature type="compositionally biased region" description="Polar residues" evidence="9">
    <location>
        <begin position="612"/>
        <end position="642"/>
    </location>
</feature>
<dbReference type="Gene3D" id="1.10.8.60">
    <property type="match status" value="1"/>
</dbReference>
<evidence type="ECO:0000259" key="10">
    <source>
        <dbReference type="SMART" id="SM00382"/>
    </source>
</evidence>
<comment type="caution">
    <text evidence="11">The sequence shown here is derived from an EMBL/GenBank/DDBJ whole genome shotgun (WGS) entry which is preliminary data.</text>
</comment>
<dbReference type="InterPro" id="IPR003593">
    <property type="entry name" value="AAA+_ATPase"/>
</dbReference>
<dbReference type="InterPro" id="IPR027417">
    <property type="entry name" value="P-loop_NTPase"/>
</dbReference>
<dbReference type="Gene3D" id="1.20.272.10">
    <property type="match status" value="1"/>
</dbReference>
<comment type="catalytic activity">
    <reaction evidence="8">
        <text>DNA(n) + a 2'-deoxyribonucleoside 5'-triphosphate = DNA(n+1) + diphosphate</text>
        <dbReference type="Rhea" id="RHEA:22508"/>
        <dbReference type="Rhea" id="RHEA-COMP:17339"/>
        <dbReference type="Rhea" id="RHEA-COMP:17340"/>
        <dbReference type="ChEBI" id="CHEBI:33019"/>
        <dbReference type="ChEBI" id="CHEBI:61560"/>
        <dbReference type="ChEBI" id="CHEBI:173112"/>
        <dbReference type="EC" id="2.7.7.7"/>
    </reaction>
</comment>
<keyword evidence="3" id="KW-0479">Metal-binding</keyword>
<dbReference type="AlphaFoldDB" id="A0A6I2GG54"/>
<dbReference type="SUPFAM" id="SSF52540">
    <property type="entry name" value="P-loop containing nucleoside triphosphate hydrolases"/>
    <property type="match status" value="1"/>
</dbReference>
<dbReference type="Pfam" id="PF13177">
    <property type="entry name" value="DNA_pol3_delta2"/>
    <property type="match status" value="1"/>
</dbReference>
<keyword evidence="6" id="KW-0067">ATP-binding</keyword>
<dbReference type="GO" id="GO:0003677">
    <property type="term" value="F:DNA binding"/>
    <property type="evidence" value="ECO:0007669"/>
    <property type="project" value="InterPro"/>
</dbReference>
<dbReference type="PRINTS" id="PR00300">
    <property type="entry name" value="CLPPROTEASEA"/>
</dbReference>
<dbReference type="FunFam" id="3.40.50.300:FF:000014">
    <property type="entry name" value="DNA polymerase III subunit gamma/tau"/>
    <property type="match status" value="1"/>
</dbReference>
<dbReference type="FunFam" id="1.10.8.60:FF:000013">
    <property type="entry name" value="DNA polymerase III subunit gamma/tau"/>
    <property type="match status" value="1"/>
</dbReference>
<dbReference type="GO" id="GO:0009360">
    <property type="term" value="C:DNA polymerase III complex"/>
    <property type="evidence" value="ECO:0007669"/>
    <property type="project" value="InterPro"/>
</dbReference>
<feature type="compositionally biased region" description="Low complexity" evidence="9">
    <location>
        <begin position="651"/>
        <end position="668"/>
    </location>
</feature>
<dbReference type="EC" id="2.7.7.7" evidence="2"/>
<organism evidence="11 12">
    <name type="scientific">Fundicoccus ignavus</name>
    <dbReference type="NCBI Taxonomy" id="2664442"/>
    <lineage>
        <taxon>Bacteria</taxon>
        <taxon>Bacillati</taxon>
        <taxon>Bacillota</taxon>
        <taxon>Bacilli</taxon>
        <taxon>Lactobacillales</taxon>
        <taxon>Aerococcaceae</taxon>
        <taxon>Fundicoccus</taxon>
    </lineage>
</organism>
<feature type="region of interest" description="Disordered" evidence="9">
    <location>
        <begin position="405"/>
        <end position="450"/>
    </location>
</feature>
<dbReference type="NCBIfam" id="NF004046">
    <property type="entry name" value="PRK05563.1"/>
    <property type="match status" value="1"/>
</dbReference>
<accession>A0A6I2GG54</accession>
<evidence type="ECO:0000256" key="6">
    <source>
        <dbReference type="ARBA" id="ARBA00022840"/>
    </source>
</evidence>
<evidence type="ECO:0000256" key="2">
    <source>
        <dbReference type="ARBA" id="ARBA00012417"/>
    </source>
</evidence>
<keyword evidence="5" id="KW-0862">Zinc</keyword>
<keyword evidence="11" id="KW-0548">Nucleotidyltransferase</keyword>
<dbReference type="GO" id="GO:0003887">
    <property type="term" value="F:DNA-directed DNA polymerase activity"/>
    <property type="evidence" value="ECO:0007669"/>
    <property type="project" value="UniProtKB-KW"/>
</dbReference>
<evidence type="ECO:0000313" key="12">
    <source>
        <dbReference type="Proteomes" id="UP000430975"/>
    </source>
</evidence>
<dbReference type="GO" id="GO:0046872">
    <property type="term" value="F:metal ion binding"/>
    <property type="evidence" value="ECO:0007669"/>
    <property type="project" value="UniProtKB-KW"/>
</dbReference>
<feature type="compositionally biased region" description="Low complexity" evidence="9">
    <location>
        <begin position="587"/>
        <end position="597"/>
    </location>
</feature>
<keyword evidence="4" id="KW-0547">Nucleotide-binding</keyword>
<dbReference type="InterPro" id="IPR050238">
    <property type="entry name" value="DNA_Rep/Repair_Clamp_Loader"/>
</dbReference>
<evidence type="ECO:0000256" key="9">
    <source>
        <dbReference type="SAM" id="MobiDB-lite"/>
    </source>
</evidence>
<evidence type="ECO:0000256" key="7">
    <source>
        <dbReference type="ARBA" id="ARBA00022932"/>
    </source>
</evidence>
<dbReference type="Gene3D" id="3.40.50.300">
    <property type="entry name" value="P-loop containing nucleotide triphosphate hydrolases"/>
    <property type="match status" value="1"/>
</dbReference>
<dbReference type="SUPFAM" id="SSF48019">
    <property type="entry name" value="post-AAA+ oligomerization domain-like"/>
    <property type="match status" value="1"/>
</dbReference>
<gene>
    <name evidence="11" type="primary">dnaX</name>
    <name evidence="11" type="ORF">GIY09_00130</name>
</gene>
<evidence type="ECO:0000256" key="3">
    <source>
        <dbReference type="ARBA" id="ARBA00022723"/>
    </source>
</evidence>
<feature type="region of interest" description="Disordered" evidence="9">
    <location>
        <begin position="704"/>
        <end position="750"/>
    </location>
</feature>